<dbReference type="PATRIC" id="fig|1560234.3.peg.1131"/>
<sequence>MDISPDKQNIDRVFSSTTYHIDFYQRDYKWGSEPVIRLLDDIFYKFNEIYELKKDIAPGLETVTAYYPWYYLNTYVTNVVEGKVYIVDGQQRLTTLTLILIKLKQLADMHDSKLAGWIENKIVGKSGYGSQFWMNHEGHTETMEELLNNSKSLKEILPTSGITATNMVSNYQEISSFLTTALDEKIKFETFVFYFLHRLVLINLSVEQTEVPMVFEVINDRGVRLKPYEILKGKLLGQIDKLEIKTGSYNELWEEQVNVINKFRDDEIDSFFTYFLKAKYASTRTESQRFDKGYHREIFKADMDAVLELGHNPSKVKSFLNNEFKYYTTLYAKIWNLSEHPTPECPYVFYNRLNEMDAQYRLILSTCSINDREEDEKIEIVSRELDRLFTLLQLQGGYDSNKFTVTSYQIAEEIKEKPANTIRPIFEKHLIAMLQDKKQTGTTTAFNYGFFKGTSVSNLNRRFIRYFFARIEEFLANGTNMQMKQLFSDLVTKRGNKNGFHVEHILSRNPDNLKLFKDDEELFDVERNRLGGVLLLKGLDNISSNNETYANKLKTYANTLYWNETLREDTYKSKIDMRKLNQDENLDLKPLHTFGPAELEYRQETLFKIASKIWS</sequence>
<dbReference type="InterPro" id="IPR004919">
    <property type="entry name" value="GmrSD_N"/>
</dbReference>
<dbReference type="Proteomes" id="UP000091979">
    <property type="component" value="Unassembled WGS sequence"/>
</dbReference>
<proteinExistence type="predicted"/>
<feature type="domain" description="GmrSD restriction endonucleases C-terminal" evidence="2">
    <location>
        <begin position="455"/>
        <end position="608"/>
    </location>
</feature>
<evidence type="ECO:0000313" key="3">
    <source>
        <dbReference type="EMBL" id="OBQ56752.1"/>
    </source>
</evidence>
<evidence type="ECO:0008006" key="5">
    <source>
        <dbReference type="Google" id="ProtNLM"/>
    </source>
</evidence>
<dbReference type="Pfam" id="PF07510">
    <property type="entry name" value="GmrSD_C"/>
    <property type="match status" value="1"/>
</dbReference>
<accession>A0A1B7XML7</accession>
<dbReference type="Pfam" id="PF03235">
    <property type="entry name" value="GmrSD_N"/>
    <property type="match status" value="1"/>
</dbReference>
<organism evidence="3 4">
    <name type="scientific">Halodesulfovibrio spirochaetisodalis</name>
    <dbReference type="NCBI Taxonomy" id="1560234"/>
    <lineage>
        <taxon>Bacteria</taxon>
        <taxon>Pseudomonadati</taxon>
        <taxon>Thermodesulfobacteriota</taxon>
        <taxon>Desulfovibrionia</taxon>
        <taxon>Desulfovibrionales</taxon>
        <taxon>Desulfovibrionaceae</taxon>
        <taxon>Halodesulfovibrio</taxon>
    </lineage>
</organism>
<feature type="domain" description="GmrSD restriction endonucleases N-terminal" evidence="1">
    <location>
        <begin position="14"/>
        <end position="235"/>
    </location>
</feature>
<dbReference type="AlphaFoldDB" id="A0A1B7XML7"/>
<name>A0A1B7XML7_9BACT</name>
<dbReference type="PANTHER" id="PTHR35149:SF1">
    <property type="entry name" value="DUF5655 DOMAIN-CONTAINING PROTEIN"/>
    <property type="match status" value="1"/>
</dbReference>
<dbReference type="PANTHER" id="PTHR35149">
    <property type="entry name" value="SLL5132 PROTEIN"/>
    <property type="match status" value="1"/>
</dbReference>
<evidence type="ECO:0000313" key="4">
    <source>
        <dbReference type="Proteomes" id="UP000091979"/>
    </source>
</evidence>
<evidence type="ECO:0000259" key="1">
    <source>
        <dbReference type="Pfam" id="PF03235"/>
    </source>
</evidence>
<dbReference type="OrthoDB" id="9798761at2"/>
<protein>
    <recommendedName>
        <fullName evidence="5">DUF262 domain-containing protein</fullName>
    </recommendedName>
</protein>
<dbReference type="InterPro" id="IPR011089">
    <property type="entry name" value="GmrSD_C"/>
</dbReference>
<evidence type="ECO:0000259" key="2">
    <source>
        <dbReference type="Pfam" id="PF07510"/>
    </source>
</evidence>
<keyword evidence="4" id="KW-1185">Reference proteome</keyword>
<reference evidence="3 4" key="1">
    <citation type="submission" date="2015-01" db="EMBL/GenBank/DDBJ databases">
        <title>Desulfovibrio sp. JC271 draft genome sequence.</title>
        <authorList>
            <person name="Shivani Y."/>
            <person name="Subhash Y."/>
            <person name="Sasikala C."/>
            <person name="Ramana C.V."/>
        </authorList>
    </citation>
    <scope>NUCLEOTIDE SEQUENCE [LARGE SCALE GENOMIC DNA]</scope>
    <source>
        <strain evidence="3 4">JC271</strain>
    </source>
</reference>
<gene>
    <name evidence="3" type="ORF">SP90_01310</name>
</gene>
<dbReference type="RefSeq" id="WP_066851775.1">
    <property type="nucleotide sequence ID" value="NZ_JXMS01000002.1"/>
</dbReference>
<comment type="caution">
    <text evidence="3">The sequence shown here is derived from an EMBL/GenBank/DDBJ whole genome shotgun (WGS) entry which is preliminary data.</text>
</comment>
<dbReference type="EMBL" id="JXMS01000002">
    <property type="protein sequence ID" value="OBQ56752.1"/>
    <property type="molecule type" value="Genomic_DNA"/>
</dbReference>